<feature type="transmembrane region" description="Helical" evidence="2">
    <location>
        <begin position="203"/>
        <end position="224"/>
    </location>
</feature>
<feature type="transmembrane region" description="Helical" evidence="2">
    <location>
        <begin position="77"/>
        <end position="103"/>
    </location>
</feature>
<proteinExistence type="predicted"/>
<keyword evidence="2" id="KW-0812">Transmembrane</keyword>
<name>A0A2H3DEQ8_ARMGA</name>
<protein>
    <submittedName>
        <fullName evidence="3">Uncharacterized protein</fullName>
    </submittedName>
</protein>
<feature type="region of interest" description="Disordered" evidence="1">
    <location>
        <begin position="387"/>
        <end position="407"/>
    </location>
</feature>
<feature type="transmembrane region" description="Helical" evidence="2">
    <location>
        <begin position="34"/>
        <end position="57"/>
    </location>
</feature>
<feature type="transmembrane region" description="Helical" evidence="2">
    <location>
        <begin position="230"/>
        <end position="249"/>
    </location>
</feature>
<keyword evidence="4" id="KW-1185">Reference proteome</keyword>
<keyword evidence="2" id="KW-0472">Membrane</keyword>
<reference evidence="4" key="1">
    <citation type="journal article" date="2017" name="Nat. Ecol. Evol.">
        <title>Genome expansion and lineage-specific genetic innovations in the forest pathogenic fungi Armillaria.</title>
        <authorList>
            <person name="Sipos G."/>
            <person name="Prasanna A.N."/>
            <person name="Walter M.C."/>
            <person name="O'Connor E."/>
            <person name="Balint B."/>
            <person name="Krizsan K."/>
            <person name="Kiss B."/>
            <person name="Hess J."/>
            <person name="Varga T."/>
            <person name="Slot J."/>
            <person name="Riley R."/>
            <person name="Boka B."/>
            <person name="Rigling D."/>
            <person name="Barry K."/>
            <person name="Lee J."/>
            <person name="Mihaltcheva S."/>
            <person name="LaButti K."/>
            <person name="Lipzen A."/>
            <person name="Waldron R."/>
            <person name="Moloney N.M."/>
            <person name="Sperisen C."/>
            <person name="Kredics L."/>
            <person name="Vagvoelgyi C."/>
            <person name="Patrignani A."/>
            <person name="Fitzpatrick D."/>
            <person name="Nagy I."/>
            <person name="Doyle S."/>
            <person name="Anderson J.B."/>
            <person name="Grigoriev I.V."/>
            <person name="Gueldener U."/>
            <person name="Muensterkoetter M."/>
            <person name="Nagy L.G."/>
        </authorList>
    </citation>
    <scope>NUCLEOTIDE SEQUENCE [LARGE SCALE GENOMIC DNA]</scope>
    <source>
        <strain evidence="4">Ar21-2</strain>
    </source>
</reference>
<feature type="transmembrane region" description="Helical" evidence="2">
    <location>
        <begin position="171"/>
        <end position="191"/>
    </location>
</feature>
<dbReference type="Proteomes" id="UP000217790">
    <property type="component" value="Unassembled WGS sequence"/>
</dbReference>
<dbReference type="InParanoid" id="A0A2H3DEQ8"/>
<dbReference type="EMBL" id="KZ293659">
    <property type="protein sequence ID" value="PBK92274.1"/>
    <property type="molecule type" value="Genomic_DNA"/>
</dbReference>
<evidence type="ECO:0000256" key="2">
    <source>
        <dbReference type="SAM" id="Phobius"/>
    </source>
</evidence>
<feature type="transmembrane region" description="Helical" evidence="2">
    <location>
        <begin position="110"/>
        <end position="131"/>
    </location>
</feature>
<sequence>MLKATSFESILYATHAALVIGTVWRVVVRDKGRICFIQCGLVIVMYLIATSPLALRWKFIRGITNNKTQETTYIYSHGWIILSSMSFMAVILVMGCIMIWWCWFFAGQRLMFAIIPGLCITVRTSSALYHYHQKFELTSNLVFASVDLYQMSVTPPSGNACVVQLDWMLPYFSMVLAVTLSCALVTLYHIVMDRRIGGRTLRLWIKVIVKSSLLFAAVPVVYIMSDTNTGCPLLVVTMIMVLLHWQFVLRNTTEVKGRGPTCKVKVSKTLVFKHKPYIPPRNSPRKSQTHRITHQSVIHRSTVLVTPRQRIKLWSIREGVYNMSIATTHTQTTASIPAPLTCTREAPLNAEVEAVDAAEEVEGVVDDTWVEDPDAEAEAELAQVLDPYTEAEPDPDVDLETRLTNEG</sequence>
<dbReference type="AlphaFoldDB" id="A0A2H3DEQ8"/>
<feature type="transmembrane region" description="Helical" evidence="2">
    <location>
        <begin position="6"/>
        <end position="27"/>
    </location>
</feature>
<keyword evidence="2" id="KW-1133">Transmembrane helix</keyword>
<organism evidence="3 4">
    <name type="scientific">Armillaria gallica</name>
    <name type="common">Bulbous honey fungus</name>
    <name type="synonym">Armillaria bulbosa</name>
    <dbReference type="NCBI Taxonomy" id="47427"/>
    <lineage>
        <taxon>Eukaryota</taxon>
        <taxon>Fungi</taxon>
        <taxon>Dikarya</taxon>
        <taxon>Basidiomycota</taxon>
        <taxon>Agaricomycotina</taxon>
        <taxon>Agaricomycetes</taxon>
        <taxon>Agaricomycetidae</taxon>
        <taxon>Agaricales</taxon>
        <taxon>Marasmiineae</taxon>
        <taxon>Physalacriaceae</taxon>
        <taxon>Armillaria</taxon>
    </lineage>
</organism>
<gene>
    <name evidence="3" type="ORF">ARMGADRAFT_1105081</name>
</gene>
<dbReference type="OrthoDB" id="2873242at2759"/>
<feature type="compositionally biased region" description="Acidic residues" evidence="1">
    <location>
        <begin position="389"/>
        <end position="398"/>
    </location>
</feature>
<evidence type="ECO:0000256" key="1">
    <source>
        <dbReference type="SAM" id="MobiDB-lite"/>
    </source>
</evidence>
<accession>A0A2H3DEQ8</accession>
<evidence type="ECO:0000313" key="4">
    <source>
        <dbReference type="Proteomes" id="UP000217790"/>
    </source>
</evidence>
<evidence type="ECO:0000313" key="3">
    <source>
        <dbReference type="EMBL" id="PBK92274.1"/>
    </source>
</evidence>